<gene>
    <name evidence="2" type="primary">ORF45100</name>
</gene>
<feature type="region of interest" description="Disordered" evidence="1">
    <location>
        <begin position="31"/>
        <end position="96"/>
    </location>
</feature>
<feature type="non-terminal residue" evidence="2">
    <location>
        <position position="1"/>
    </location>
</feature>
<dbReference type="AlphaFoldDB" id="A0A0B6Z1X0"/>
<dbReference type="EMBL" id="HACG01015547">
    <property type="protein sequence ID" value="CEK62412.1"/>
    <property type="molecule type" value="Transcribed_RNA"/>
</dbReference>
<evidence type="ECO:0000313" key="2">
    <source>
        <dbReference type="EMBL" id="CEK62412.1"/>
    </source>
</evidence>
<proteinExistence type="predicted"/>
<reference evidence="2" key="1">
    <citation type="submission" date="2014-12" db="EMBL/GenBank/DDBJ databases">
        <title>Insight into the proteome of Arion vulgaris.</title>
        <authorList>
            <person name="Aradska J."/>
            <person name="Bulat T."/>
            <person name="Smidak R."/>
            <person name="Sarate P."/>
            <person name="Gangsoo J."/>
            <person name="Sialana F."/>
            <person name="Bilban M."/>
            <person name="Lubec G."/>
        </authorList>
    </citation>
    <scope>NUCLEOTIDE SEQUENCE</scope>
    <source>
        <tissue evidence="2">Skin</tissue>
    </source>
</reference>
<feature type="non-terminal residue" evidence="2">
    <location>
        <position position="96"/>
    </location>
</feature>
<organism evidence="2">
    <name type="scientific">Arion vulgaris</name>
    <dbReference type="NCBI Taxonomy" id="1028688"/>
    <lineage>
        <taxon>Eukaryota</taxon>
        <taxon>Metazoa</taxon>
        <taxon>Spiralia</taxon>
        <taxon>Lophotrochozoa</taxon>
        <taxon>Mollusca</taxon>
        <taxon>Gastropoda</taxon>
        <taxon>Heterobranchia</taxon>
        <taxon>Euthyneura</taxon>
        <taxon>Panpulmonata</taxon>
        <taxon>Eupulmonata</taxon>
        <taxon>Stylommatophora</taxon>
        <taxon>Helicina</taxon>
        <taxon>Arionoidea</taxon>
        <taxon>Arionidae</taxon>
        <taxon>Arion</taxon>
    </lineage>
</organism>
<feature type="compositionally biased region" description="Polar residues" evidence="1">
    <location>
        <begin position="45"/>
        <end position="60"/>
    </location>
</feature>
<accession>A0A0B6Z1X0</accession>
<protein>
    <submittedName>
        <fullName evidence="2">Uncharacterized protein</fullName>
    </submittedName>
</protein>
<name>A0A0B6Z1X0_9EUPU</name>
<sequence length="96" mass="11069">KEFYSQKHQQLAEVMAQLFTLAQTDQVLDKDQELKRNKPSYKTKPISSVQTDKNSTTDHQAFSEHNKRKCISGRSHPSLRSNKKKLRPTVASELLD</sequence>
<evidence type="ECO:0000256" key="1">
    <source>
        <dbReference type="SAM" id="MobiDB-lite"/>
    </source>
</evidence>